<dbReference type="WBParaSite" id="Hba_14676">
    <property type="protein sequence ID" value="Hba_14676"/>
    <property type="gene ID" value="Hba_14676"/>
</dbReference>
<evidence type="ECO:0000313" key="2">
    <source>
        <dbReference type="WBParaSite" id="Hba_14676"/>
    </source>
</evidence>
<organism evidence="1 2">
    <name type="scientific">Heterorhabditis bacteriophora</name>
    <name type="common">Entomopathogenic nematode worm</name>
    <dbReference type="NCBI Taxonomy" id="37862"/>
    <lineage>
        <taxon>Eukaryota</taxon>
        <taxon>Metazoa</taxon>
        <taxon>Ecdysozoa</taxon>
        <taxon>Nematoda</taxon>
        <taxon>Chromadorea</taxon>
        <taxon>Rhabditida</taxon>
        <taxon>Rhabditina</taxon>
        <taxon>Rhabditomorpha</taxon>
        <taxon>Strongyloidea</taxon>
        <taxon>Heterorhabditidae</taxon>
        <taxon>Heterorhabditis</taxon>
    </lineage>
</organism>
<sequence length="29" mass="3505">MNPITGKGFCVLNSEKEIYIYIYIYKQYI</sequence>
<keyword evidence="1" id="KW-1185">Reference proteome</keyword>
<name>A0A1I7XAX7_HETBA</name>
<reference evidence="2" key="1">
    <citation type="submission" date="2016-11" db="UniProtKB">
        <authorList>
            <consortium name="WormBaseParasite"/>
        </authorList>
    </citation>
    <scope>IDENTIFICATION</scope>
</reference>
<protein>
    <submittedName>
        <fullName evidence="2">Uncharacterized protein</fullName>
    </submittedName>
</protein>
<dbReference type="AlphaFoldDB" id="A0A1I7XAX7"/>
<proteinExistence type="predicted"/>
<dbReference type="Proteomes" id="UP000095283">
    <property type="component" value="Unplaced"/>
</dbReference>
<evidence type="ECO:0000313" key="1">
    <source>
        <dbReference type="Proteomes" id="UP000095283"/>
    </source>
</evidence>
<accession>A0A1I7XAX7</accession>